<dbReference type="InterPro" id="IPR019546">
    <property type="entry name" value="TAT_signal_bac_arc"/>
</dbReference>
<organism evidence="2 3">
    <name type="scientific">Propioniferax innocua</name>
    <dbReference type="NCBI Taxonomy" id="1753"/>
    <lineage>
        <taxon>Bacteria</taxon>
        <taxon>Bacillati</taxon>
        <taxon>Actinomycetota</taxon>
        <taxon>Actinomycetes</taxon>
        <taxon>Propionibacteriales</taxon>
        <taxon>Propionibacteriaceae</taxon>
        <taxon>Propioniferax</taxon>
    </lineage>
</organism>
<dbReference type="RefSeq" id="WP_142094367.1">
    <property type="nucleotide sequence ID" value="NZ_BAAAMD010000003.1"/>
</dbReference>
<evidence type="ECO:0000313" key="3">
    <source>
        <dbReference type="Proteomes" id="UP000316196"/>
    </source>
</evidence>
<dbReference type="Pfam" id="PF13810">
    <property type="entry name" value="DUF4185"/>
    <property type="match status" value="1"/>
</dbReference>
<keyword evidence="3" id="KW-1185">Reference proteome</keyword>
<dbReference type="OrthoDB" id="4789771at2"/>
<dbReference type="AlphaFoldDB" id="A0A542ZAF1"/>
<dbReference type="NCBIfam" id="TIGR01409">
    <property type="entry name" value="TAT_signal_seq"/>
    <property type="match status" value="1"/>
</dbReference>
<dbReference type="Proteomes" id="UP000316196">
    <property type="component" value="Unassembled WGS sequence"/>
</dbReference>
<accession>A0A542ZAF1</accession>
<dbReference type="InterPro" id="IPR025442">
    <property type="entry name" value="DUF4185"/>
</dbReference>
<reference evidence="2 3" key="1">
    <citation type="submission" date="2019-06" db="EMBL/GenBank/DDBJ databases">
        <title>Sequencing the genomes of 1000 actinobacteria strains.</title>
        <authorList>
            <person name="Klenk H.-P."/>
        </authorList>
    </citation>
    <scope>NUCLEOTIDE SEQUENCE [LARGE SCALE GENOMIC DNA]</scope>
    <source>
        <strain evidence="2 3">DSM 8251</strain>
    </source>
</reference>
<dbReference type="EMBL" id="VFOR01000003">
    <property type="protein sequence ID" value="TQL57271.1"/>
    <property type="molecule type" value="Genomic_DNA"/>
</dbReference>
<dbReference type="InterPro" id="IPR006311">
    <property type="entry name" value="TAT_signal"/>
</dbReference>
<name>A0A542ZAF1_9ACTN</name>
<comment type="caution">
    <text evidence="2">The sequence shown here is derived from an EMBL/GenBank/DDBJ whole genome shotgun (WGS) entry which is preliminary data.</text>
</comment>
<evidence type="ECO:0000313" key="2">
    <source>
        <dbReference type="EMBL" id="TQL57271.1"/>
    </source>
</evidence>
<feature type="domain" description="DUF4185" evidence="1">
    <location>
        <begin position="45"/>
        <end position="345"/>
    </location>
</feature>
<gene>
    <name evidence="2" type="ORF">FB460_2347</name>
</gene>
<sequence length="349" mass="38283">MQLSRRSLLTGLGLGAAAAAIGVSVSEAPEARAAGVRHLGRLTGPEQTGHLGAAWTDLCIPVDTNRGMLFIGGDTFDGAKLFEGSWRSPIGLRSSSTDLYNLRIDSAVGGNHARGLVHEPHHNGMTALPSDVFRVGDTLYMHLMRGRLHDTHHTDFWRSDDQGETWHYLCQWPGDMLGGAFQQKTYAVADDGYAYVLSSRFNRSVDSQLLLHRVPLERLGEPAAYEPWGWNGHQWGWGVAATSVGPVQPWGEIQWRAMNGAYALSWFDTRKSSGYTVKAARLALPTSNIFDAMGSATPLVSHFPRGGAQQKNPYGGFIVPGSTFDNFHVIVSQWTSDTEYWVHQYAASI</sequence>
<protein>
    <submittedName>
        <fullName evidence="2">Secreted protein</fullName>
    </submittedName>
</protein>
<dbReference type="PROSITE" id="PS51318">
    <property type="entry name" value="TAT"/>
    <property type="match status" value="1"/>
</dbReference>
<evidence type="ECO:0000259" key="1">
    <source>
        <dbReference type="Pfam" id="PF13810"/>
    </source>
</evidence>
<proteinExistence type="predicted"/>